<keyword evidence="4" id="KW-0808">Transferase</keyword>
<feature type="domain" description="PAC" evidence="11">
    <location>
        <begin position="357"/>
        <end position="409"/>
    </location>
</feature>
<feature type="compositionally biased region" description="Basic and acidic residues" evidence="7">
    <location>
        <begin position="15"/>
        <end position="24"/>
    </location>
</feature>
<dbReference type="InterPro" id="IPR005467">
    <property type="entry name" value="His_kinase_dom"/>
</dbReference>
<evidence type="ECO:0000259" key="10">
    <source>
        <dbReference type="PROSITE" id="PS50112"/>
    </source>
</evidence>
<dbReference type="Gene3D" id="3.40.50.2300">
    <property type="match status" value="1"/>
</dbReference>
<evidence type="ECO:0000259" key="9">
    <source>
        <dbReference type="PROSITE" id="PS50110"/>
    </source>
</evidence>
<dbReference type="SMART" id="SM00086">
    <property type="entry name" value="PAC"/>
    <property type="match status" value="4"/>
</dbReference>
<organism evidence="12 13">
    <name type="scientific">Limnoglobus roseus</name>
    <dbReference type="NCBI Taxonomy" id="2598579"/>
    <lineage>
        <taxon>Bacteria</taxon>
        <taxon>Pseudomonadati</taxon>
        <taxon>Planctomycetota</taxon>
        <taxon>Planctomycetia</taxon>
        <taxon>Gemmatales</taxon>
        <taxon>Gemmataceae</taxon>
        <taxon>Limnoglobus</taxon>
    </lineage>
</organism>
<dbReference type="InterPro" id="IPR052162">
    <property type="entry name" value="Sensor_kinase/Photoreceptor"/>
</dbReference>
<dbReference type="InterPro" id="IPR003594">
    <property type="entry name" value="HATPase_dom"/>
</dbReference>
<evidence type="ECO:0000256" key="1">
    <source>
        <dbReference type="ARBA" id="ARBA00000085"/>
    </source>
</evidence>
<dbReference type="SMART" id="SM00091">
    <property type="entry name" value="PAS"/>
    <property type="match status" value="4"/>
</dbReference>
<reference evidence="13" key="1">
    <citation type="submission" date="2019-08" db="EMBL/GenBank/DDBJ databases">
        <title>Limnoglobus roseus gen. nov., sp. nov., a novel freshwater planctomycete with a giant genome from the family Gemmataceae.</title>
        <authorList>
            <person name="Kulichevskaya I.S."/>
            <person name="Naumoff D.G."/>
            <person name="Miroshnikov K."/>
            <person name="Ivanova A."/>
            <person name="Philippov D.A."/>
            <person name="Hakobyan A."/>
            <person name="Rijpstra I.C."/>
            <person name="Sinninghe Damste J.S."/>
            <person name="Liesack W."/>
            <person name="Dedysh S.N."/>
        </authorList>
    </citation>
    <scope>NUCLEOTIDE SEQUENCE [LARGE SCALE GENOMIC DNA]</scope>
    <source>
        <strain evidence="13">PX52</strain>
    </source>
</reference>
<evidence type="ECO:0000259" key="11">
    <source>
        <dbReference type="PROSITE" id="PS50113"/>
    </source>
</evidence>
<dbReference type="InterPro" id="IPR013656">
    <property type="entry name" value="PAS_4"/>
</dbReference>
<dbReference type="InterPro" id="IPR003661">
    <property type="entry name" value="HisK_dim/P_dom"/>
</dbReference>
<evidence type="ECO:0000259" key="8">
    <source>
        <dbReference type="PROSITE" id="PS50109"/>
    </source>
</evidence>
<evidence type="ECO:0000256" key="6">
    <source>
        <dbReference type="PROSITE-ProRule" id="PRU00169"/>
    </source>
</evidence>
<dbReference type="RefSeq" id="WP_149113148.1">
    <property type="nucleotide sequence ID" value="NZ_CP042425.1"/>
</dbReference>
<dbReference type="InterPro" id="IPR036097">
    <property type="entry name" value="HisK_dim/P_sf"/>
</dbReference>
<accession>A0A5C1AJ37</accession>
<dbReference type="FunFam" id="3.30.450.20:FF:000099">
    <property type="entry name" value="Sensory box sensor histidine kinase"/>
    <property type="match status" value="1"/>
</dbReference>
<dbReference type="PROSITE" id="PS50109">
    <property type="entry name" value="HIS_KIN"/>
    <property type="match status" value="1"/>
</dbReference>
<dbReference type="InterPro" id="IPR004358">
    <property type="entry name" value="Sig_transdc_His_kin-like_C"/>
</dbReference>
<evidence type="ECO:0000256" key="2">
    <source>
        <dbReference type="ARBA" id="ARBA00012438"/>
    </source>
</evidence>
<dbReference type="InterPro" id="IPR013655">
    <property type="entry name" value="PAS_fold_3"/>
</dbReference>
<feature type="domain" description="PAS" evidence="10">
    <location>
        <begin position="547"/>
        <end position="595"/>
    </location>
</feature>
<dbReference type="SUPFAM" id="SSF55785">
    <property type="entry name" value="PYP-like sensor domain (PAS domain)"/>
    <property type="match status" value="5"/>
</dbReference>
<sequence>MSDANDPGRNGATKPVDHQRGEEALRRSEARYRALVEASSQAVWSWAPGESDGDFAATQRWWEALTGQTLEEQRRTDTAWLDVVHPDDRAAAATAWGSAIATGVPYDVEYRVRAREGGWRNVKARGIPISGPDGTTLEWVGTLHDVTEQRRAEDARRESEAWFRGLVTATSDVVYRMNPDWTEMRHLSGRAFIADAADPTRSWLDTYIPADERGRVGAAVAAAVREKRTFELEHRVIRVDGTVGWTFSRAIPILDPHGNVVEWFGAAGDVTDRKRAEAESAQLAEKLRLALDAGDLGTWEWDPATDEMTLSPRAGEIYRVAPGVPHGREELRHLIHPDDRDRARTTAARAAAARTDYDIEYRLNRTDGDPVWVTAHGRGVYGPAGKLLRVHGVVQDVTDRRRFEDELRDIRSRMEAALAAGAIGTWAWDVPNDRFYGDASLARLFSVPPAAVAGGPLSGLMDSIHPDDRAWVGERVTRVVESRSRYEADYRVTDGAGGWRWVHARGQVERDETGRPVRFPGVVIDVTDRKRAEEALDQLTAEAARRRKRLYEAVLSTTPDLAYVWGLDHRFLYANEGLLRMWGKTWDEAIGRNCLELGYEPWHAEMHDREIEQVRATKQPLRGEVPFAGTFGRRVYDYLLMPVLGADGEVEAVAGITRDVTDRQAMEQELRDQDRKKDDFIALLAHELRNPLAPIRNGLQVLRLGAGNPEASAKAREMMDRQLGHMVRLIDDLLDVSRINRNKMELRRARVSLTDVIASAVETARPALDAAGHELTVALPATPVVLDADLTRMAQVFSNLLTNSAKYTPKGGRVWLSAERVAGRVVVSVRDTGIGIPAESLPAIFDMFSQVDRSVEKATGGLGIGLALVKGLVEMHGGTVTAASAGEGQGTTFTVSLPEAERVEFHGPTVTELPPATSARRILVVDDNRDGAESMADMLRLLGHEVRTAFDGVEAVAAAEASRPDVILMDVGMPRLNGMDATRRIREQPWGKGITILALTGWGQENDREQSSAAGCDGHLVKPVEAADLLRALAEAAKQGVGLM</sequence>
<dbReference type="Gene3D" id="1.10.287.130">
    <property type="match status" value="1"/>
</dbReference>
<dbReference type="AlphaFoldDB" id="A0A5C1AJ37"/>
<dbReference type="Proteomes" id="UP000324974">
    <property type="component" value="Chromosome"/>
</dbReference>
<dbReference type="PRINTS" id="PR00344">
    <property type="entry name" value="BCTRLSENSOR"/>
</dbReference>
<gene>
    <name evidence="12" type="ORF">PX52LOC_05709</name>
</gene>
<dbReference type="InterPro" id="IPR000014">
    <property type="entry name" value="PAS"/>
</dbReference>
<dbReference type="InterPro" id="IPR000700">
    <property type="entry name" value="PAS-assoc_C"/>
</dbReference>
<dbReference type="CDD" id="cd17580">
    <property type="entry name" value="REC_2_DhkD-like"/>
    <property type="match status" value="1"/>
</dbReference>
<evidence type="ECO:0000256" key="5">
    <source>
        <dbReference type="ARBA" id="ARBA00022777"/>
    </source>
</evidence>
<dbReference type="Gene3D" id="3.30.565.10">
    <property type="entry name" value="Histidine kinase-like ATPase, C-terminal domain"/>
    <property type="match status" value="1"/>
</dbReference>
<comment type="catalytic activity">
    <reaction evidence="1">
        <text>ATP + protein L-histidine = ADP + protein N-phospho-L-histidine.</text>
        <dbReference type="EC" id="2.7.13.3"/>
    </reaction>
</comment>
<dbReference type="EMBL" id="CP042425">
    <property type="protein sequence ID" value="QEL18675.1"/>
    <property type="molecule type" value="Genomic_DNA"/>
</dbReference>
<dbReference type="InterPro" id="IPR036890">
    <property type="entry name" value="HATPase_C_sf"/>
</dbReference>
<dbReference type="EC" id="2.7.13.3" evidence="2"/>
<dbReference type="Pfam" id="PF08447">
    <property type="entry name" value="PAS_3"/>
    <property type="match status" value="4"/>
</dbReference>
<dbReference type="Pfam" id="PF00072">
    <property type="entry name" value="Response_reg"/>
    <property type="match status" value="1"/>
</dbReference>
<dbReference type="SUPFAM" id="SSF52172">
    <property type="entry name" value="CheY-like"/>
    <property type="match status" value="1"/>
</dbReference>
<dbReference type="InterPro" id="IPR035965">
    <property type="entry name" value="PAS-like_dom_sf"/>
</dbReference>
<dbReference type="Pfam" id="PF02518">
    <property type="entry name" value="HATPase_c"/>
    <property type="match status" value="1"/>
</dbReference>
<dbReference type="OrthoDB" id="3272385at2"/>
<dbReference type="FunFam" id="3.30.565.10:FF:000006">
    <property type="entry name" value="Sensor histidine kinase WalK"/>
    <property type="match status" value="1"/>
</dbReference>
<feature type="domain" description="PAC" evidence="11">
    <location>
        <begin position="230"/>
        <end position="282"/>
    </location>
</feature>
<dbReference type="SUPFAM" id="SSF55874">
    <property type="entry name" value="ATPase domain of HSP90 chaperone/DNA topoisomerase II/histidine kinase"/>
    <property type="match status" value="1"/>
</dbReference>
<dbReference type="InterPro" id="IPR001610">
    <property type="entry name" value="PAC"/>
</dbReference>
<dbReference type="SMART" id="SM00387">
    <property type="entry name" value="HATPase_c"/>
    <property type="match status" value="1"/>
</dbReference>
<dbReference type="SUPFAM" id="SSF47384">
    <property type="entry name" value="Homodimeric domain of signal transducing histidine kinase"/>
    <property type="match status" value="1"/>
</dbReference>
<feature type="domain" description="Response regulatory" evidence="9">
    <location>
        <begin position="921"/>
        <end position="1037"/>
    </location>
</feature>
<evidence type="ECO:0000256" key="4">
    <source>
        <dbReference type="ARBA" id="ARBA00022679"/>
    </source>
</evidence>
<evidence type="ECO:0000256" key="7">
    <source>
        <dbReference type="SAM" id="MobiDB-lite"/>
    </source>
</evidence>
<dbReference type="PROSITE" id="PS50112">
    <property type="entry name" value="PAS"/>
    <property type="match status" value="2"/>
</dbReference>
<dbReference type="Gene3D" id="3.30.450.20">
    <property type="entry name" value="PAS domain"/>
    <property type="match status" value="5"/>
</dbReference>
<keyword evidence="5" id="KW-0418">Kinase</keyword>
<protein>
    <recommendedName>
        <fullName evidence="2">histidine kinase</fullName>
        <ecNumber evidence="2">2.7.13.3</ecNumber>
    </recommendedName>
</protein>
<keyword evidence="13" id="KW-1185">Reference proteome</keyword>
<feature type="domain" description="Histidine kinase" evidence="8">
    <location>
        <begin position="683"/>
        <end position="901"/>
    </location>
</feature>
<dbReference type="CDD" id="cd00130">
    <property type="entry name" value="PAS"/>
    <property type="match status" value="4"/>
</dbReference>
<feature type="domain" description="PAC" evidence="11">
    <location>
        <begin position="106"/>
        <end position="158"/>
    </location>
</feature>
<feature type="region of interest" description="Disordered" evidence="7">
    <location>
        <begin position="1"/>
        <end position="24"/>
    </location>
</feature>
<dbReference type="Gene3D" id="2.10.70.100">
    <property type="match status" value="2"/>
</dbReference>
<feature type="modified residue" description="4-aspartylphosphate" evidence="6">
    <location>
        <position position="970"/>
    </location>
</feature>
<dbReference type="SMART" id="SM00448">
    <property type="entry name" value="REC"/>
    <property type="match status" value="1"/>
</dbReference>
<dbReference type="PANTHER" id="PTHR43304">
    <property type="entry name" value="PHYTOCHROME-LIKE PROTEIN CPH1"/>
    <property type="match status" value="1"/>
</dbReference>
<dbReference type="CDD" id="cd00082">
    <property type="entry name" value="HisKA"/>
    <property type="match status" value="1"/>
</dbReference>
<feature type="domain" description="PAC" evidence="11">
    <location>
        <begin position="621"/>
        <end position="672"/>
    </location>
</feature>
<dbReference type="GO" id="GO:0000155">
    <property type="term" value="F:phosphorelay sensor kinase activity"/>
    <property type="evidence" value="ECO:0007669"/>
    <property type="project" value="InterPro"/>
</dbReference>
<name>A0A5C1AJ37_9BACT</name>
<dbReference type="KEGG" id="lrs:PX52LOC_05709"/>
<dbReference type="InterPro" id="IPR011006">
    <property type="entry name" value="CheY-like_superfamily"/>
</dbReference>
<evidence type="ECO:0000313" key="12">
    <source>
        <dbReference type="EMBL" id="QEL18675.1"/>
    </source>
</evidence>
<evidence type="ECO:0000313" key="13">
    <source>
        <dbReference type="Proteomes" id="UP000324974"/>
    </source>
</evidence>
<dbReference type="SMART" id="SM00388">
    <property type="entry name" value="HisKA"/>
    <property type="match status" value="1"/>
</dbReference>
<evidence type="ECO:0000256" key="3">
    <source>
        <dbReference type="ARBA" id="ARBA00022553"/>
    </source>
</evidence>
<dbReference type="PANTHER" id="PTHR43304:SF1">
    <property type="entry name" value="PAC DOMAIN-CONTAINING PROTEIN"/>
    <property type="match status" value="1"/>
</dbReference>
<dbReference type="NCBIfam" id="TIGR00229">
    <property type="entry name" value="sensory_box"/>
    <property type="match status" value="4"/>
</dbReference>
<feature type="domain" description="PAS" evidence="10">
    <location>
        <begin position="410"/>
        <end position="483"/>
    </location>
</feature>
<proteinExistence type="predicted"/>
<keyword evidence="3 6" id="KW-0597">Phosphoprotein</keyword>
<dbReference type="CDD" id="cd00075">
    <property type="entry name" value="HATPase"/>
    <property type="match status" value="1"/>
</dbReference>
<dbReference type="Pfam" id="PF00512">
    <property type="entry name" value="HisKA"/>
    <property type="match status" value="1"/>
</dbReference>
<dbReference type="PROSITE" id="PS50110">
    <property type="entry name" value="RESPONSE_REGULATORY"/>
    <property type="match status" value="1"/>
</dbReference>
<dbReference type="InterPro" id="IPR001789">
    <property type="entry name" value="Sig_transdc_resp-reg_receiver"/>
</dbReference>
<dbReference type="PROSITE" id="PS50113">
    <property type="entry name" value="PAC"/>
    <property type="match status" value="5"/>
</dbReference>
<dbReference type="Pfam" id="PF08448">
    <property type="entry name" value="PAS_4"/>
    <property type="match status" value="1"/>
</dbReference>
<feature type="domain" description="PAC" evidence="11">
    <location>
        <begin position="486"/>
        <end position="538"/>
    </location>
</feature>